<feature type="repeat" description="ANK" evidence="1">
    <location>
        <begin position="73"/>
        <end position="105"/>
    </location>
</feature>
<dbReference type="SMART" id="SM00248">
    <property type="entry name" value="ANK"/>
    <property type="match status" value="5"/>
</dbReference>
<feature type="repeat" description="ANK" evidence="1">
    <location>
        <begin position="190"/>
        <end position="223"/>
    </location>
</feature>
<gene>
    <name evidence="2" type="ORF">EJB05_16224</name>
</gene>
<feature type="non-terminal residue" evidence="2">
    <location>
        <position position="1"/>
    </location>
</feature>
<dbReference type="SUPFAM" id="SSF48403">
    <property type="entry name" value="Ankyrin repeat"/>
    <property type="match status" value="1"/>
</dbReference>
<dbReference type="InterPro" id="IPR051616">
    <property type="entry name" value="Cul2-RING_E3_ligase_SR"/>
</dbReference>
<proteinExistence type="predicted"/>
<dbReference type="Gene3D" id="1.25.40.20">
    <property type="entry name" value="Ankyrin repeat-containing domain"/>
    <property type="match status" value="2"/>
</dbReference>
<keyword evidence="1" id="KW-0040">ANK repeat</keyword>
<evidence type="ECO:0000313" key="3">
    <source>
        <dbReference type="Proteomes" id="UP000324897"/>
    </source>
</evidence>
<dbReference type="InterPro" id="IPR036770">
    <property type="entry name" value="Ankyrin_rpt-contain_sf"/>
</dbReference>
<dbReference type="Proteomes" id="UP000324897">
    <property type="component" value="Unassembled WGS sequence"/>
</dbReference>
<dbReference type="Pfam" id="PF00023">
    <property type="entry name" value="Ank"/>
    <property type="match status" value="1"/>
</dbReference>
<organism evidence="2 3">
    <name type="scientific">Eragrostis curvula</name>
    <name type="common">weeping love grass</name>
    <dbReference type="NCBI Taxonomy" id="38414"/>
    <lineage>
        <taxon>Eukaryota</taxon>
        <taxon>Viridiplantae</taxon>
        <taxon>Streptophyta</taxon>
        <taxon>Embryophyta</taxon>
        <taxon>Tracheophyta</taxon>
        <taxon>Spermatophyta</taxon>
        <taxon>Magnoliopsida</taxon>
        <taxon>Liliopsida</taxon>
        <taxon>Poales</taxon>
        <taxon>Poaceae</taxon>
        <taxon>PACMAD clade</taxon>
        <taxon>Chloridoideae</taxon>
        <taxon>Eragrostideae</taxon>
        <taxon>Eragrostidinae</taxon>
        <taxon>Eragrostis</taxon>
    </lineage>
</organism>
<evidence type="ECO:0000313" key="2">
    <source>
        <dbReference type="EMBL" id="TVU34392.1"/>
    </source>
</evidence>
<dbReference type="PANTHER" id="PTHR46224">
    <property type="entry name" value="ANKYRIN REPEAT FAMILY PROTEIN"/>
    <property type="match status" value="1"/>
</dbReference>
<dbReference type="PROSITE" id="PS50297">
    <property type="entry name" value="ANK_REP_REGION"/>
    <property type="match status" value="1"/>
</dbReference>
<reference evidence="2 3" key="1">
    <citation type="journal article" date="2019" name="Sci. Rep.">
        <title>A high-quality genome of Eragrostis curvula grass provides insights into Poaceae evolution and supports new strategies to enhance forage quality.</title>
        <authorList>
            <person name="Carballo J."/>
            <person name="Santos B.A.C.M."/>
            <person name="Zappacosta D."/>
            <person name="Garbus I."/>
            <person name="Selva J.P."/>
            <person name="Gallo C.A."/>
            <person name="Diaz A."/>
            <person name="Albertini E."/>
            <person name="Caccamo M."/>
            <person name="Echenique V."/>
        </authorList>
    </citation>
    <scope>NUCLEOTIDE SEQUENCE [LARGE SCALE GENOMIC DNA]</scope>
    <source>
        <strain evidence="3">cv. Victoria</strain>
        <tissue evidence="2">Leaf</tissue>
    </source>
</reference>
<accession>A0A5J9VDK4</accession>
<sequence length="331" mass="35517">VEDAFLKALHDGDLARLKGIVNNLEKGPGPSLKSFKNDDYAVALNRAARQGNLQLCKYLVEEIGVDPKKPTSDGTTPLMASTWSGDIFVVQYFLKCGGDLLKADDKCFTALHHAVCAGYSEVTQLLLSSNMPVDIEYGCGTPLFHAALSDQDQTMNVLLDHGADPNALFNGVVGPLMAAVAGAEVNGKGSIVSPLLFASETGGRTPLIELLLNSGADPNVPDDWGRLPIELAAIRDCRNEVDILFPFTNPIPNIAKWSADGVMSHAKSGNVKPMFKSGLNCFTEQAASDTKKTTDMSSKNGRFDLNGTKLGEFLGFMLRMRESSIGMTDCI</sequence>
<keyword evidence="3" id="KW-1185">Reference proteome</keyword>
<protein>
    <submittedName>
        <fullName evidence="2">Uncharacterized protein</fullName>
    </submittedName>
</protein>
<name>A0A5J9VDK4_9POAL</name>
<dbReference type="OrthoDB" id="1860613at2759"/>
<dbReference type="Gramene" id="TVU34392">
    <property type="protein sequence ID" value="TVU34392"/>
    <property type="gene ID" value="EJB05_16224"/>
</dbReference>
<dbReference type="PANTHER" id="PTHR46224:SF10">
    <property type="entry name" value="OS01G0189100 PROTEIN"/>
    <property type="match status" value="1"/>
</dbReference>
<dbReference type="InterPro" id="IPR002110">
    <property type="entry name" value="Ankyrin_rpt"/>
</dbReference>
<dbReference type="Pfam" id="PF12796">
    <property type="entry name" value="Ank_2"/>
    <property type="match status" value="1"/>
</dbReference>
<dbReference type="EMBL" id="RWGY01000009">
    <property type="protein sequence ID" value="TVU34392.1"/>
    <property type="molecule type" value="Genomic_DNA"/>
</dbReference>
<feature type="non-terminal residue" evidence="2">
    <location>
        <position position="331"/>
    </location>
</feature>
<evidence type="ECO:0000256" key="1">
    <source>
        <dbReference type="PROSITE-ProRule" id="PRU00023"/>
    </source>
</evidence>
<comment type="caution">
    <text evidence="2">The sequence shown here is derived from an EMBL/GenBank/DDBJ whole genome shotgun (WGS) entry which is preliminary data.</text>
</comment>
<dbReference type="PROSITE" id="PS50088">
    <property type="entry name" value="ANK_REPEAT"/>
    <property type="match status" value="2"/>
</dbReference>
<dbReference type="AlphaFoldDB" id="A0A5J9VDK4"/>